<dbReference type="InterPro" id="IPR032870">
    <property type="entry name" value="ALKBH7-like"/>
</dbReference>
<protein>
    <recommendedName>
        <fullName evidence="3">Alpha-ketoglutarate-dependent dioxygenase AlkB-like domain-containing protein</fullName>
    </recommendedName>
</protein>
<dbReference type="PANTHER" id="PTHR21052:SF0">
    <property type="entry name" value="ALPHA-KETOGLUTARATE-DEPENDENT DIOXYGENASE ALKB HOMOLOG 7, MITOCHONDRIAL"/>
    <property type="match status" value="1"/>
</dbReference>
<dbReference type="InterPro" id="IPR037151">
    <property type="entry name" value="AlkB-like_sf"/>
</dbReference>
<accession>A0ABR2X1N1</accession>
<evidence type="ECO:0008006" key="3">
    <source>
        <dbReference type="Google" id="ProtNLM"/>
    </source>
</evidence>
<sequence>MLRSGWASLCNKLGSFPVQNNFSRTSTHLRTFTSSTTTRQHASKYLALKNTPENLKYFDFSNLPISKEYNREDFLVFPEFITEKEHEFLIKQTEKKLKRVAGAAYLDGHFDRVINKYRECTATHWGGEEEKVNEILQRVKDIFPDEYQWLPPHILDLHAEGCIDPHVDNLEASGHVITCLNLMNPTMFIMEHKDDPNIHFEVFVNPRTLYIQRNTIRYNFAHSIPNTPEKRVFKGEPVPQARRIGLLLRDVKKPEA</sequence>
<dbReference type="EMBL" id="JASJQH010000064">
    <property type="protein sequence ID" value="KAK9767641.1"/>
    <property type="molecule type" value="Genomic_DNA"/>
</dbReference>
<dbReference type="Gene3D" id="2.60.120.590">
    <property type="entry name" value="Alpha-ketoglutarate-dependent dioxygenase AlkB-like"/>
    <property type="match status" value="1"/>
</dbReference>
<gene>
    <name evidence="1" type="ORF">K7432_002407</name>
</gene>
<name>A0ABR2X1N1_9FUNG</name>
<dbReference type="PANTHER" id="PTHR21052">
    <property type="entry name" value="SPERMATOGENESIS ASSOCIATED 11-RELATED"/>
    <property type="match status" value="1"/>
</dbReference>
<evidence type="ECO:0000313" key="2">
    <source>
        <dbReference type="Proteomes" id="UP001479436"/>
    </source>
</evidence>
<comment type="caution">
    <text evidence="1">The sequence shown here is derived from an EMBL/GenBank/DDBJ whole genome shotgun (WGS) entry which is preliminary data.</text>
</comment>
<keyword evidence="2" id="KW-1185">Reference proteome</keyword>
<reference evidence="1 2" key="1">
    <citation type="submission" date="2023-04" db="EMBL/GenBank/DDBJ databases">
        <title>Genome of Basidiobolus ranarum AG-B5.</title>
        <authorList>
            <person name="Stajich J.E."/>
            <person name="Carter-House D."/>
            <person name="Gryganskyi A."/>
        </authorList>
    </citation>
    <scope>NUCLEOTIDE SEQUENCE [LARGE SCALE GENOMIC DNA]</scope>
    <source>
        <strain evidence="1 2">AG-B5</strain>
    </source>
</reference>
<dbReference type="SUPFAM" id="SSF51197">
    <property type="entry name" value="Clavaminate synthase-like"/>
    <property type="match status" value="1"/>
</dbReference>
<organism evidence="1 2">
    <name type="scientific">Basidiobolus ranarum</name>
    <dbReference type="NCBI Taxonomy" id="34480"/>
    <lineage>
        <taxon>Eukaryota</taxon>
        <taxon>Fungi</taxon>
        <taxon>Fungi incertae sedis</taxon>
        <taxon>Zoopagomycota</taxon>
        <taxon>Entomophthoromycotina</taxon>
        <taxon>Basidiobolomycetes</taxon>
        <taxon>Basidiobolales</taxon>
        <taxon>Basidiobolaceae</taxon>
        <taxon>Basidiobolus</taxon>
    </lineage>
</organism>
<proteinExistence type="predicted"/>
<evidence type="ECO:0000313" key="1">
    <source>
        <dbReference type="EMBL" id="KAK9767641.1"/>
    </source>
</evidence>
<dbReference type="Proteomes" id="UP001479436">
    <property type="component" value="Unassembled WGS sequence"/>
</dbReference>